<dbReference type="Gene3D" id="1.10.510.10">
    <property type="entry name" value="Transferase(Phosphotransferase) domain 1"/>
    <property type="match status" value="1"/>
</dbReference>
<feature type="region of interest" description="Disordered" evidence="4">
    <location>
        <begin position="675"/>
        <end position="704"/>
    </location>
</feature>
<feature type="compositionally biased region" description="Polar residues" evidence="4">
    <location>
        <begin position="947"/>
        <end position="977"/>
    </location>
</feature>
<feature type="compositionally biased region" description="Polar residues" evidence="4">
    <location>
        <begin position="1998"/>
        <end position="2019"/>
    </location>
</feature>
<keyword evidence="7" id="KW-0808">Transferase</keyword>
<dbReference type="Proteomes" id="UP000694941">
    <property type="component" value="Unplaced"/>
</dbReference>
<keyword evidence="3" id="KW-0175">Coiled coil</keyword>
<sequence>VAIKTIKKSKIDNEQDLIRIRREIQVMSSIQHPHIIHIYEVFENTEKIVLVMQYASGGELYDLLSEKKVFSDTAARRLFRQIAAAVYYCHKNQICHRDLKLENILLDEKGNAKIGDFGLSNIFSKQYLLNTFCGSPLYASPEIVKGTPYHGPEVDCWSLGVLLYTLVYGAMPFDGGNFKHLVRQICEGDYHEPKKRSEATGLIRHLLTVSPAKRATIVDICTDSWVNLGYDHSLLQIAEDLSNLMPVRLDILLALVPSSSSINSLKKEDFPVIHVQSATERLCDYSPSSDTSVSEDGNPEELFEGEDGETTTDSFAFVTTEAAENISKNAEENLKLSQILNNTDEASVIETVGSKRRSEESYNNSLHNISIVVFDTNEPQKLLKTINMENNPSFTCTSQELVSTKVTTENRVSETEKLNQGILDKEFKIEKGESVRKESCQNIPNLYETFEEEITTKQIDEALVSTSLNNDCRVNTNSNKDNLSKIPMMALQQQDIYKCIMESKVKLDLSNKENRSEKHAKSLEHTNIQGKKLLSENTSELERSNNFSDQENDVSTVTVDKTRLNNNLVSEEVSNVDFSSSDDSSSTSTGKQQHDSEGGTSSKNNFPTIMIKEDSLQCPRVSRRLSNLSTTSTQSTNNHVTTSTSPTKSSSLSIKPRNSPTFCKMAHEYILRKKSPKHKGSHIKPTSTKPFAKQDSFPSKGKLELDKSSLKGTFKKEKSSIKSKLKTSMEHRIVLQNNKTSLSSKTFEHIVQNECRLSDHSSTAIQEKVQDQIIAQCDVSLEKNTKNESTYCDQDTKHANRHCNNNVAHTNTPYKQKLSNENNSSDIDSHTKQLFIKFNNNIDYSLQKPIKQEETKNKNLSKIPAVQNVEGFTQRPSIKNQTVVIKKQTVLPSVRGPSKIVIPTHFESSKSSYSPKGTEVKTPSPLRNISDVKKVFEKKVTSPVKRMNSTHNLKKTNNSKTAPSNSITKKPTPSPITASIAGVIKDSSSYRSPSRVKSSISSNLSQSSPVKTKKGPSPSSERTVRGPRSNESSHSCKDLKTTSPSPKTASRRDTRSKIFCQVLFNTMNDESKKKYQLSTANKGSSNEVQVINEDKQTIKNPKKYTDNDFQNQSKEELKNTENTVQNLIHSNEVLENKKDKLCDEFKVNEELDNGEMIFKKSSNSYGQLKNIQSFPGGSNKSNENLERKVQIFDGLYEVGDFIVKYCDKSSNKSTNKAREKNIAELEFQKNILEDKITHINKEGIIEKMAQNEVDSDDSTVSQKSMDNHVIQIINPNYLIIPDIVEKTENNPEAEISKLIQDEDTSNRDEYNTFVKTKTCPKNTQIRENNILHHGEDIRSSMSSEGYPVENVQTDEQQASFKSLETAVKEQLICALCEGLSLRGLNQRKQNVVEETLKNKLLEKDVTGMKVISECKNEDDVIGISKQQVSPEYIISSRTYSTPEVYQEEPEMTSKSKTRVVLKPVSHSTPVTPRLLHKTYHTNSNCVTSKHSLTENVHTPFIETSKYLNNTKLVIPRNYISLSSSSASSINVRKETTHADYENLSPKGASEDLLKPVVLFTDNGNVNKEYERPSSITRSFRKFTFNNDDSCVTEAGKIFELPAAGRTWNKMEEDTKSKKQISNSNDNLENIGHVKLKDVSIDMRNLDSQNSFSSNDVFGEELGNCKSALAKTSGKSELIWKKKKDQYKHTSKDHNLEAKEWLYVKHLDGQSKDKESSDNENYMDIHFEDTSAVMFGSQGLWQFLQATNKDSANHLESFKHHSEICLPPLNQQHYTNVSAKCQQKNTEVTCVARSVSQEETLFKDRCNQAPIDINSITKPGPFNHGPGLWTLHREDQSAKENSHKDNSANRNNNSIVKNVTENNFQDCWRPSRETVNIPDEVKEGASRNQDDVIIKNASVYGSVIHKINQLDSRSSSSEYAHTPVDSNTTQSLQTNNFQPFYSLKMPEYRRRIVEEWLSRTALDQEDNNISRGEDKNIKCYSEDTNNTLVCDVQQKAEKSSNSQNKNEVPTTFQISTPNVSKESEPQEYRVSKNRFNKGQPVYDYSNYTPDFNSEPLIWESSNIASGSYQKNSLDPNKHLVPENQQHIHHTSPLSINVNKDTVSDEEEHHTKKHLLVRNQGRPVFLMNFPLRKQNLNAQILTPKCNRNQEPLGKIWQLQSGYHHAISQRVLSGSHTFTQK</sequence>
<dbReference type="InterPro" id="IPR000719">
    <property type="entry name" value="Prot_kinase_dom"/>
</dbReference>
<feature type="non-terminal residue" evidence="7">
    <location>
        <position position="1"/>
    </location>
</feature>
<feature type="region of interest" description="Disordered" evidence="4">
    <location>
        <begin position="284"/>
        <end position="309"/>
    </location>
</feature>
<feature type="compositionally biased region" description="Basic and acidic residues" evidence="4">
    <location>
        <begin position="511"/>
        <end position="524"/>
    </location>
</feature>
<evidence type="ECO:0000256" key="1">
    <source>
        <dbReference type="ARBA" id="ARBA00022741"/>
    </source>
</evidence>
<dbReference type="SUPFAM" id="SSF56112">
    <property type="entry name" value="Protein kinase-like (PK-like)"/>
    <property type="match status" value="1"/>
</dbReference>
<dbReference type="SMART" id="SM00220">
    <property type="entry name" value="S_TKc"/>
    <property type="match status" value="1"/>
</dbReference>
<protein>
    <submittedName>
        <fullName evidence="7">Probable serine/threonine-protein kinase HSL1</fullName>
    </submittedName>
</protein>
<evidence type="ECO:0000313" key="7">
    <source>
        <dbReference type="RefSeq" id="XP_022251602.1"/>
    </source>
</evidence>
<dbReference type="PANTHER" id="PTHR24346">
    <property type="entry name" value="MAP/MICROTUBULE AFFINITY-REGULATING KINASE"/>
    <property type="match status" value="1"/>
</dbReference>
<feature type="region of interest" description="Disordered" evidence="4">
    <location>
        <begin position="511"/>
        <end position="658"/>
    </location>
</feature>
<feature type="domain" description="Protein kinase" evidence="5">
    <location>
        <begin position="1"/>
        <end position="226"/>
    </location>
</feature>
<evidence type="ECO:0000313" key="6">
    <source>
        <dbReference type="Proteomes" id="UP000694941"/>
    </source>
</evidence>
<dbReference type="PANTHER" id="PTHR24346:SF93">
    <property type="entry name" value="NUAK FAMILY SNF1-LIKE KINASE 1"/>
    <property type="match status" value="1"/>
</dbReference>
<keyword evidence="1" id="KW-0547">Nucleotide-binding</keyword>
<dbReference type="InterPro" id="IPR008271">
    <property type="entry name" value="Ser/Thr_kinase_AS"/>
</dbReference>
<feature type="compositionally biased region" description="Low complexity" evidence="4">
    <location>
        <begin position="987"/>
        <end position="1008"/>
    </location>
</feature>
<feature type="compositionally biased region" description="Polar residues" evidence="4">
    <location>
        <begin position="598"/>
        <end position="607"/>
    </location>
</feature>
<dbReference type="GO" id="GO:0016301">
    <property type="term" value="F:kinase activity"/>
    <property type="evidence" value="ECO:0007669"/>
    <property type="project" value="UniProtKB-KW"/>
</dbReference>
<feature type="compositionally biased region" description="Low complexity" evidence="4">
    <location>
        <begin position="624"/>
        <end position="653"/>
    </location>
</feature>
<proteinExistence type="predicted"/>
<name>A0ABM1T6U6_LIMPO</name>
<keyword evidence="7" id="KW-0418">Kinase</keyword>
<evidence type="ECO:0000256" key="3">
    <source>
        <dbReference type="SAM" id="Coils"/>
    </source>
</evidence>
<feature type="region of interest" description="Disordered" evidence="4">
    <location>
        <begin position="1994"/>
        <end position="2028"/>
    </location>
</feature>
<dbReference type="PROSITE" id="PS00108">
    <property type="entry name" value="PROTEIN_KINASE_ST"/>
    <property type="match status" value="1"/>
</dbReference>
<feature type="compositionally biased region" description="Acidic residues" evidence="4">
    <location>
        <begin position="297"/>
        <end position="309"/>
    </location>
</feature>
<feature type="region of interest" description="Disordered" evidence="4">
    <location>
        <begin position="1911"/>
        <end position="1930"/>
    </location>
</feature>
<organism evidence="6 7">
    <name type="scientific">Limulus polyphemus</name>
    <name type="common">Atlantic horseshoe crab</name>
    <dbReference type="NCBI Taxonomy" id="6850"/>
    <lineage>
        <taxon>Eukaryota</taxon>
        <taxon>Metazoa</taxon>
        <taxon>Ecdysozoa</taxon>
        <taxon>Arthropoda</taxon>
        <taxon>Chelicerata</taxon>
        <taxon>Merostomata</taxon>
        <taxon>Xiphosura</taxon>
        <taxon>Limulidae</taxon>
        <taxon>Limulus</taxon>
    </lineage>
</organism>
<feature type="compositionally biased region" description="Polar residues" evidence="4">
    <location>
        <begin position="544"/>
        <end position="559"/>
    </location>
</feature>
<feature type="region of interest" description="Disordered" evidence="4">
    <location>
        <begin position="799"/>
        <end position="826"/>
    </location>
</feature>
<accession>A0ABM1T6U6</accession>
<dbReference type="GeneID" id="106467693"/>
<dbReference type="PROSITE" id="PS50011">
    <property type="entry name" value="PROTEIN_KINASE_DOM"/>
    <property type="match status" value="1"/>
</dbReference>
<reference evidence="7" key="1">
    <citation type="submission" date="2025-08" db="UniProtKB">
        <authorList>
            <consortium name="RefSeq"/>
        </authorList>
    </citation>
    <scope>IDENTIFICATION</scope>
    <source>
        <tissue evidence="7">Muscle</tissue>
    </source>
</reference>
<feature type="compositionally biased region" description="Polar residues" evidence="4">
    <location>
        <begin position="802"/>
        <end position="826"/>
    </location>
</feature>
<feature type="compositionally biased region" description="Low complexity" evidence="4">
    <location>
        <begin position="564"/>
        <end position="589"/>
    </location>
</feature>
<dbReference type="Pfam" id="PF00069">
    <property type="entry name" value="Pkinase"/>
    <property type="match status" value="1"/>
</dbReference>
<evidence type="ECO:0000256" key="2">
    <source>
        <dbReference type="ARBA" id="ARBA00022840"/>
    </source>
</evidence>
<dbReference type="InterPro" id="IPR011009">
    <property type="entry name" value="Kinase-like_dom_sf"/>
</dbReference>
<gene>
    <name evidence="7" type="primary">LOC106467693</name>
</gene>
<feature type="coiled-coil region" evidence="3">
    <location>
        <begin position="1110"/>
        <end position="1144"/>
    </location>
</feature>
<evidence type="ECO:0000259" key="5">
    <source>
        <dbReference type="PROSITE" id="PS50011"/>
    </source>
</evidence>
<feature type="coiled-coil region" evidence="3">
    <location>
        <begin position="1215"/>
        <end position="1242"/>
    </location>
</feature>
<feature type="compositionally biased region" description="Polar residues" evidence="4">
    <location>
        <begin position="286"/>
        <end position="295"/>
    </location>
</feature>
<feature type="region of interest" description="Disordered" evidence="4">
    <location>
        <begin position="942"/>
        <end position="1054"/>
    </location>
</feature>
<keyword evidence="2" id="KW-0067">ATP-binding</keyword>
<dbReference type="RefSeq" id="XP_022251602.1">
    <property type="nucleotide sequence ID" value="XM_022395894.1"/>
</dbReference>
<keyword evidence="6" id="KW-1185">Reference proteome</keyword>
<evidence type="ECO:0000256" key="4">
    <source>
        <dbReference type="SAM" id="MobiDB-lite"/>
    </source>
</evidence>